<reference evidence="6 7" key="2">
    <citation type="journal article" date="2009" name="Genome Res.">
        <title>Ortho-proteogenomics: multiple proteomes investigation through orthology and a new MS-based protocol.</title>
        <authorList>
            <person name="Gallien S."/>
            <person name="Perrodou E."/>
            <person name="Carapito C."/>
            <person name="Deshayes C."/>
            <person name="Reyrat J.M."/>
            <person name="Van Dorsselaer A."/>
            <person name="Poch O."/>
            <person name="Schaeffer C."/>
            <person name="Lecompte O."/>
        </authorList>
    </citation>
    <scope>NUCLEOTIDE SEQUENCE [LARGE SCALE GENOMIC DNA]</scope>
    <source>
        <strain evidence="7">ATCC 700084 / mc(2)155</strain>
    </source>
</reference>
<dbReference type="Proteomes" id="UP000006158">
    <property type="component" value="Chromosome"/>
</dbReference>
<dbReference type="CDD" id="cd01166">
    <property type="entry name" value="KdgK"/>
    <property type="match status" value="1"/>
</dbReference>
<dbReference type="InterPro" id="IPR029056">
    <property type="entry name" value="Ribokinase-like"/>
</dbReference>
<dbReference type="KEGG" id="msg:MSMEI_3697"/>
<protein>
    <submittedName>
        <fullName evidence="6">Carbohydrate kinase, PfkB family protein</fullName>
        <ecNumber evidence="6">2.7.1.45</ecNumber>
    </submittedName>
</protein>
<dbReference type="SUPFAM" id="SSF53613">
    <property type="entry name" value="Ribokinase-like"/>
    <property type="match status" value="1"/>
</dbReference>
<dbReference type="EMBL" id="CP001663">
    <property type="protein sequence ID" value="AFP40156.1"/>
    <property type="molecule type" value="Genomic_DNA"/>
</dbReference>
<keyword evidence="2 6" id="KW-0808">Transferase</keyword>
<gene>
    <name evidence="6" type="ordered locus">MSMEI_3697</name>
</gene>
<evidence type="ECO:0000256" key="3">
    <source>
        <dbReference type="ARBA" id="ARBA00022777"/>
    </source>
</evidence>
<name>I7GAH7_MYCS2</name>
<dbReference type="Pfam" id="PF00294">
    <property type="entry name" value="PfkB"/>
    <property type="match status" value="1"/>
</dbReference>
<keyword evidence="3 6" id="KW-0418">Kinase</keyword>
<dbReference type="AlphaFoldDB" id="I7GAH7"/>
<evidence type="ECO:0000313" key="7">
    <source>
        <dbReference type="Proteomes" id="UP000006158"/>
    </source>
</evidence>
<dbReference type="PANTHER" id="PTHR43320:SF2">
    <property type="entry name" value="2-DEHYDRO-3-DEOXYGLUCONOKINASE_2-DEHYDRO-3-DEOXYGALACTONOKINASE"/>
    <property type="match status" value="1"/>
</dbReference>
<evidence type="ECO:0000256" key="4">
    <source>
        <dbReference type="SAM" id="MobiDB-lite"/>
    </source>
</evidence>
<proteinExistence type="inferred from homology"/>
<dbReference type="GO" id="GO:0008673">
    <property type="term" value="F:2-dehydro-3-deoxygluconokinase activity"/>
    <property type="evidence" value="ECO:0007669"/>
    <property type="project" value="UniProtKB-EC"/>
</dbReference>
<organism evidence="6 7">
    <name type="scientific">Mycolicibacterium smegmatis (strain ATCC 700084 / mc(2)155)</name>
    <name type="common">Mycobacterium smegmatis</name>
    <dbReference type="NCBI Taxonomy" id="246196"/>
    <lineage>
        <taxon>Bacteria</taxon>
        <taxon>Bacillati</taxon>
        <taxon>Actinomycetota</taxon>
        <taxon>Actinomycetes</taxon>
        <taxon>Mycobacteriales</taxon>
        <taxon>Mycobacteriaceae</taxon>
        <taxon>Mycolicibacterium</taxon>
    </lineage>
</organism>
<evidence type="ECO:0000256" key="1">
    <source>
        <dbReference type="ARBA" id="ARBA00010688"/>
    </source>
</evidence>
<dbReference type="PATRIC" id="fig|246196.56.peg.3787"/>
<feature type="domain" description="Carbohydrate kinase PfkB" evidence="5">
    <location>
        <begin position="44"/>
        <end position="308"/>
    </location>
</feature>
<feature type="region of interest" description="Disordered" evidence="4">
    <location>
        <begin position="89"/>
        <end position="115"/>
    </location>
</feature>
<dbReference type="PANTHER" id="PTHR43320">
    <property type="entry name" value="SUGAR KINASE"/>
    <property type="match status" value="1"/>
</dbReference>
<evidence type="ECO:0000256" key="2">
    <source>
        <dbReference type="ARBA" id="ARBA00022679"/>
    </source>
</evidence>
<dbReference type="EC" id="2.7.1.45" evidence="6"/>
<sequence length="349" mass="36030">MAPVRRQQMANRWKPRRVVQQTVRARVACLGEPLVLVSEAGDPHPAGAELNVAVGLAGLGVPASLLGRLGADEYGVLIRAALQQRGIDDSAVETDPARPTGSYSKVTGTDAAGERTTTSRYARAGSAASAMGPDFLDRDEVSAALGAAAIVHCSGITAALSDTCRALMCRLLTDRPGIPGLVSFDVNWREQLWPDADPAVVLDLADRADLVLVGADEAARVAGTGDPVALRRVLPSPATLVVKDGARRAVAVDRDGVTTEVPALRVDVVEPVGAGDAFAAGYLSGLVRGDDTATCLRRGHIGAAATLTVATDWAPPPPAGTLQRLLACSPPEWAATTVTTAGFALPEGM</sequence>
<reference evidence="6 7" key="1">
    <citation type="journal article" date="2007" name="Genome Biol.">
        <title>Interrupted coding sequences in Mycobacterium smegmatis: authentic mutations or sequencing errors?</title>
        <authorList>
            <person name="Deshayes C."/>
            <person name="Perrodou E."/>
            <person name="Gallien S."/>
            <person name="Euphrasie D."/>
            <person name="Schaeffer C."/>
            <person name="Van-Dorsselaer A."/>
            <person name="Poch O."/>
            <person name="Lecompte O."/>
            <person name="Reyrat J.M."/>
        </authorList>
    </citation>
    <scope>NUCLEOTIDE SEQUENCE [LARGE SCALE GENOMIC DNA]</scope>
    <source>
        <strain evidence="7">ATCC 700084 / mc(2)155</strain>
    </source>
</reference>
<dbReference type="InterPro" id="IPR011611">
    <property type="entry name" value="PfkB_dom"/>
</dbReference>
<dbReference type="Gene3D" id="3.40.1190.20">
    <property type="match status" value="1"/>
</dbReference>
<evidence type="ECO:0000259" key="5">
    <source>
        <dbReference type="Pfam" id="PF00294"/>
    </source>
</evidence>
<comment type="similarity">
    <text evidence="1">Belongs to the carbohydrate kinase PfkB family.</text>
</comment>
<dbReference type="InterPro" id="IPR052700">
    <property type="entry name" value="Carb_kinase_PfkB-like"/>
</dbReference>
<evidence type="ECO:0000313" key="6">
    <source>
        <dbReference type="EMBL" id="AFP40156.1"/>
    </source>
</evidence>
<accession>I7GAH7</accession>